<comment type="subcellular location">
    <subcellularLocation>
        <location evidence="1">Cell membrane</location>
        <topology evidence="1">Multi-pass membrane protein</topology>
    </subcellularLocation>
</comment>
<evidence type="ECO:0000256" key="5">
    <source>
        <dbReference type="ARBA" id="ARBA00022989"/>
    </source>
</evidence>
<evidence type="ECO:0000313" key="8">
    <source>
        <dbReference type="Proteomes" id="UP000307380"/>
    </source>
</evidence>
<keyword evidence="8" id="KW-1185">Reference proteome</keyword>
<dbReference type="AlphaFoldDB" id="A0A4S4FXS2"/>
<dbReference type="EMBL" id="SSSN01000005">
    <property type="protein sequence ID" value="THG34506.1"/>
    <property type="molecule type" value="Genomic_DNA"/>
</dbReference>
<dbReference type="Proteomes" id="UP000307380">
    <property type="component" value="Unassembled WGS sequence"/>
</dbReference>
<proteinExistence type="inferred from homology"/>
<dbReference type="PANTHER" id="PTHR33452">
    <property type="entry name" value="OXIDOREDUCTASE CATD-RELATED"/>
    <property type="match status" value="1"/>
</dbReference>
<dbReference type="Pfam" id="PF07681">
    <property type="entry name" value="DoxX"/>
    <property type="match status" value="1"/>
</dbReference>
<dbReference type="GO" id="GO:0005886">
    <property type="term" value="C:plasma membrane"/>
    <property type="evidence" value="ECO:0007669"/>
    <property type="project" value="UniProtKB-SubCell"/>
</dbReference>
<comment type="caution">
    <text evidence="7">The sequence shown here is derived from an EMBL/GenBank/DDBJ whole genome shotgun (WGS) entry which is preliminary data.</text>
</comment>
<dbReference type="PANTHER" id="PTHR33452:SF1">
    <property type="entry name" value="INNER MEMBRANE PROTEIN YPHA-RELATED"/>
    <property type="match status" value="1"/>
</dbReference>
<dbReference type="InterPro" id="IPR032808">
    <property type="entry name" value="DoxX"/>
</dbReference>
<evidence type="ECO:0000256" key="1">
    <source>
        <dbReference type="ARBA" id="ARBA00004651"/>
    </source>
</evidence>
<dbReference type="InterPro" id="IPR051907">
    <property type="entry name" value="DoxX-like_oxidoreductase"/>
</dbReference>
<gene>
    <name evidence="7" type="ORF">E6C70_09630</name>
</gene>
<keyword evidence="4" id="KW-0812">Transmembrane</keyword>
<dbReference type="OrthoDB" id="346004at2"/>
<name>A0A4S4FXS2_9MICO</name>
<keyword evidence="5" id="KW-1133">Transmembrane helix</keyword>
<comment type="similarity">
    <text evidence="2">Belongs to the DoxX family.</text>
</comment>
<evidence type="ECO:0000256" key="3">
    <source>
        <dbReference type="ARBA" id="ARBA00022475"/>
    </source>
</evidence>
<sequence length="186" mass="18576">MRSVADMDSGKLVLRLFTGGVIMAHGLQKLKGWYGGPGIEGTAGMMASMQMLPPKRNAWAVALAETVGGAGIALGAGTPAATAAVTSAMLTAIRKVHWKNGFFNHEGGWEFNGLLIASAIAITADGPGKLSLDAAIGKSRWGAGWALAALAAGIAGSIGAVELARREVESLGAGGSDVSGSDSSGA</sequence>
<keyword evidence="6" id="KW-0472">Membrane</keyword>
<evidence type="ECO:0000256" key="6">
    <source>
        <dbReference type="ARBA" id="ARBA00023136"/>
    </source>
</evidence>
<accession>A0A4S4FXS2</accession>
<protein>
    <submittedName>
        <fullName evidence="7">DoxX family protein</fullName>
    </submittedName>
</protein>
<evidence type="ECO:0000256" key="2">
    <source>
        <dbReference type="ARBA" id="ARBA00006679"/>
    </source>
</evidence>
<reference evidence="7 8" key="1">
    <citation type="submission" date="2019-04" db="EMBL/GenBank/DDBJ databases">
        <authorList>
            <person name="Jiang L."/>
        </authorList>
    </citation>
    <scope>NUCLEOTIDE SEQUENCE [LARGE SCALE GENOMIC DNA]</scope>
    <source>
        <strain evidence="7 8">YIM 131861</strain>
    </source>
</reference>
<keyword evidence="3" id="KW-1003">Cell membrane</keyword>
<organism evidence="7 8">
    <name type="scientific">Orlajensenia flava</name>
    <dbReference type="NCBI Taxonomy" id="2565934"/>
    <lineage>
        <taxon>Bacteria</taxon>
        <taxon>Bacillati</taxon>
        <taxon>Actinomycetota</taxon>
        <taxon>Actinomycetes</taxon>
        <taxon>Micrococcales</taxon>
        <taxon>Microbacteriaceae</taxon>
        <taxon>Orlajensenia</taxon>
    </lineage>
</organism>
<evidence type="ECO:0000256" key="4">
    <source>
        <dbReference type="ARBA" id="ARBA00022692"/>
    </source>
</evidence>
<evidence type="ECO:0000313" key="7">
    <source>
        <dbReference type="EMBL" id="THG34506.1"/>
    </source>
</evidence>